<evidence type="ECO:0000256" key="1">
    <source>
        <dbReference type="ARBA" id="ARBA00004141"/>
    </source>
</evidence>
<dbReference type="InterPro" id="IPR002995">
    <property type="entry name" value="Surf4"/>
</dbReference>
<name>A0A4P9YK80_ROZAC</name>
<dbReference type="EMBL" id="ML005346">
    <property type="protein sequence ID" value="RKP18870.1"/>
    <property type="molecule type" value="Genomic_DNA"/>
</dbReference>
<feature type="transmembrane region" description="Helical" evidence="6">
    <location>
        <begin position="118"/>
        <end position="137"/>
    </location>
</feature>
<keyword evidence="4 6" id="KW-1133">Transmembrane helix</keyword>
<dbReference type="Pfam" id="PF02077">
    <property type="entry name" value="SURF4"/>
    <property type="match status" value="1"/>
</dbReference>
<proteinExistence type="inferred from homology"/>
<dbReference type="GO" id="GO:0016020">
    <property type="term" value="C:membrane"/>
    <property type="evidence" value="ECO:0007669"/>
    <property type="project" value="UniProtKB-SubCell"/>
</dbReference>
<feature type="transmembrane region" description="Helical" evidence="6">
    <location>
        <begin position="93"/>
        <end position="112"/>
    </location>
</feature>
<sequence length="179" mass="20216">MDNLKQISVQLEEKLDSLSQPLKPHLPALARFLLVVTYLEDSFRILFQWNMQVQYFTYYKGYSSFFAYIFLLAITATMIICSSLAVMKKHTNIAVIGLGINTILQSIFYGFALDWKYLLRNLSLLGGLILLASESYITMDKKNAMFAGLPSINKNGTSTYMTLLGRVLLVLLFLGLAFG</sequence>
<comment type="subcellular location">
    <subcellularLocation>
        <location evidence="1">Membrane</location>
        <topology evidence="1">Multi-pass membrane protein</topology>
    </subcellularLocation>
</comment>
<evidence type="ECO:0000256" key="6">
    <source>
        <dbReference type="SAM" id="Phobius"/>
    </source>
</evidence>
<evidence type="ECO:0000313" key="8">
    <source>
        <dbReference type="Proteomes" id="UP000281549"/>
    </source>
</evidence>
<comment type="similarity">
    <text evidence="2">Belongs to the SURF4 family.</text>
</comment>
<organism evidence="7 8">
    <name type="scientific">Rozella allomycis (strain CSF55)</name>
    <dbReference type="NCBI Taxonomy" id="988480"/>
    <lineage>
        <taxon>Eukaryota</taxon>
        <taxon>Fungi</taxon>
        <taxon>Fungi incertae sedis</taxon>
        <taxon>Cryptomycota</taxon>
        <taxon>Cryptomycota incertae sedis</taxon>
        <taxon>Rozella</taxon>
    </lineage>
</organism>
<protein>
    <submittedName>
        <fullName evidence="7">SURF4-domain-containing protein</fullName>
    </submittedName>
</protein>
<accession>A0A4P9YK80</accession>
<feature type="transmembrane region" description="Helical" evidence="6">
    <location>
        <begin position="65"/>
        <end position="86"/>
    </location>
</feature>
<evidence type="ECO:0000256" key="5">
    <source>
        <dbReference type="ARBA" id="ARBA00023136"/>
    </source>
</evidence>
<dbReference type="AlphaFoldDB" id="A0A4P9YK80"/>
<evidence type="ECO:0000256" key="4">
    <source>
        <dbReference type="ARBA" id="ARBA00022989"/>
    </source>
</evidence>
<reference evidence="8" key="1">
    <citation type="journal article" date="2018" name="Nat. Microbiol.">
        <title>Leveraging single-cell genomics to expand the fungal tree of life.</title>
        <authorList>
            <person name="Ahrendt S.R."/>
            <person name="Quandt C.A."/>
            <person name="Ciobanu D."/>
            <person name="Clum A."/>
            <person name="Salamov A."/>
            <person name="Andreopoulos B."/>
            <person name="Cheng J.F."/>
            <person name="Woyke T."/>
            <person name="Pelin A."/>
            <person name="Henrissat B."/>
            <person name="Reynolds N.K."/>
            <person name="Benny G.L."/>
            <person name="Smith M.E."/>
            <person name="James T.Y."/>
            <person name="Grigoriev I.V."/>
        </authorList>
    </citation>
    <scope>NUCLEOTIDE SEQUENCE [LARGE SCALE GENOMIC DNA]</scope>
    <source>
        <strain evidence="8">CSF55</strain>
    </source>
</reference>
<feature type="transmembrane region" description="Helical" evidence="6">
    <location>
        <begin position="158"/>
        <end position="178"/>
    </location>
</feature>
<evidence type="ECO:0000313" key="7">
    <source>
        <dbReference type="EMBL" id="RKP18870.1"/>
    </source>
</evidence>
<gene>
    <name evidence="7" type="ORF">ROZALSC1DRAFT_22804</name>
</gene>
<evidence type="ECO:0000256" key="2">
    <source>
        <dbReference type="ARBA" id="ARBA00006945"/>
    </source>
</evidence>
<dbReference type="Proteomes" id="UP000281549">
    <property type="component" value="Unassembled WGS sequence"/>
</dbReference>
<keyword evidence="5 6" id="KW-0472">Membrane</keyword>
<feature type="non-terminal residue" evidence="7">
    <location>
        <position position="179"/>
    </location>
</feature>
<evidence type="ECO:0000256" key="3">
    <source>
        <dbReference type="ARBA" id="ARBA00022692"/>
    </source>
</evidence>
<keyword evidence="3 6" id="KW-0812">Transmembrane</keyword>